<protein>
    <submittedName>
        <fullName evidence="1">Uncharacterized protein</fullName>
    </submittedName>
</protein>
<evidence type="ECO:0000313" key="2">
    <source>
        <dbReference type="Proteomes" id="UP000567067"/>
    </source>
</evidence>
<reference evidence="1 2" key="1">
    <citation type="submission" date="2020-08" db="EMBL/GenBank/DDBJ databases">
        <title>Genomic Encyclopedia of Type Strains, Phase III (KMG-III): the genomes of soil and plant-associated and newly described type strains.</title>
        <authorList>
            <person name="Whitman W."/>
        </authorList>
    </citation>
    <scope>NUCLEOTIDE SEQUENCE [LARGE SCALE GENOMIC DNA]</scope>
    <source>
        <strain evidence="1 2">CECT 8693</strain>
    </source>
</reference>
<sequence>MLVQIMVDELIQRMTGYSNGSYPIQRNLKNDDIG</sequence>
<name>A0A7W3XQP4_9BACL</name>
<evidence type="ECO:0000313" key="1">
    <source>
        <dbReference type="EMBL" id="MBA9084857.1"/>
    </source>
</evidence>
<gene>
    <name evidence="1" type="ORF">FHR92_001318</name>
</gene>
<dbReference type="Proteomes" id="UP000567067">
    <property type="component" value="Unassembled WGS sequence"/>
</dbReference>
<keyword evidence="2" id="KW-1185">Reference proteome</keyword>
<accession>A0A7W3XQP4</accession>
<proteinExistence type="predicted"/>
<comment type="caution">
    <text evidence="1">The sequence shown here is derived from an EMBL/GenBank/DDBJ whole genome shotgun (WGS) entry which is preliminary data.</text>
</comment>
<organism evidence="1 2">
    <name type="scientific">Fontibacillus solani</name>
    <dbReference type="NCBI Taxonomy" id="1572857"/>
    <lineage>
        <taxon>Bacteria</taxon>
        <taxon>Bacillati</taxon>
        <taxon>Bacillota</taxon>
        <taxon>Bacilli</taxon>
        <taxon>Bacillales</taxon>
        <taxon>Paenibacillaceae</taxon>
        <taxon>Fontibacillus</taxon>
    </lineage>
</organism>
<dbReference type="AlphaFoldDB" id="A0A7W3XQP4"/>
<dbReference type="EMBL" id="JACJIP010000006">
    <property type="protein sequence ID" value="MBA9084857.1"/>
    <property type="molecule type" value="Genomic_DNA"/>
</dbReference>